<accession>A0ABC8A3D7</accession>
<dbReference type="InterPro" id="IPR003615">
    <property type="entry name" value="HNH_nuc"/>
</dbReference>
<protein>
    <recommendedName>
        <fullName evidence="3">HNH endonuclease</fullName>
    </recommendedName>
</protein>
<dbReference type="Gene3D" id="1.10.30.50">
    <property type="match status" value="1"/>
</dbReference>
<sequence>MVLKTINPIQLSGETPFNLYEDIVKNKKDKNTLYGISNSEGKVEYSSLYKRVKEKYLEYDSLLPSSLANLVVESFNIEEKKLLTSCYTKPTKALIRLKENIINSQNYRFKKKCAYCGIGEISSMDHYAPKNKFPELSVHPLNLIPCCTICNSKKLEFFTLDSKLIFFNPYFDLEIKSLKMILTRENGSKMFFPKIEIINHKYDEHIARLDIIKRYESSSIEILTDILNDLSISFKEWVTENEYPVTNFLNIQNKIFSKKLIKLNNEKGINSIEALIYEALLVLISSDKDFFLNILK</sequence>
<dbReference type="AlphaFoldDB" id="A0ABC8A3D7"/>
<name>A0ABC8A3D7_LACLL</name>
<evidence type="ECO:0000313" key="1">
    <source>
        <dbReference type="EMBL" id="AII11827.1"/>
    </source>
</evidence>
<gene>
    <name evidence="1" type="ORF">NCDO2118_0328</name>
</gene>
<dbReference type="Proteomes" id="UP000028594">
    <property type="component" value="Chromosome"/>
</dbReference>
<organism evidence="1 2">
    <name type="scientific">Lactococcus lactis subsp. lactis NCDO 2118</name>
    <dbReference type="NCBI Taxonomy" id="1117941"/>
    <lineage>
        <taxon>Bacteria</taxon>
        <taxon>Bacillati</taxon>
        <taxon>Bacillota</taxon>
        <taxon>Bacilli</taxon>
        <taxon>Lactobacillales</taxon>
        <taxon>Streptococcaceae</taxon>
        <taxon>Lactococcus</taxon>
    </lineage>
</organism>
<evidence type="ECO:0000313" key="2">
    <source>
        <dbReference type="Proteomes" id="UP000028594"/>
    </source>
</evidence>
<dbReference type="KEGG" id="llx:NCDO2118_0328"/>
<dbReference type="CDD" id="cd00085">
    <property type="entry name" value="HNHc"/>
    <property type="match status" value="1"/>
</dbReference>
<dbReference type="EMBL" id="CP009054">
    <property type="protein sequence ID" value="AII11827.1"/>
    <property type="molecule type" value="Genomic_DNA"/>
</dbReference>
<proteinExistence type="predicted"/>
<evidence type="ECO:0008006" key="3">
    <source>
        <dbReference type="Google" id="ProtNLM"/>
    </source>
</evidence>
<reference evidence="1 2" key="1">
    <citation type="submission" date="2014-07" db="EMBL/GenBank/DDBJ databases">
        <title>Genome sequence of Lactococcus lactis subsp. lactis NCDO 2118, a GABA-producing strain.</title>
        <authorList>
            <person name="Oliveira L.C."/>
            <person name="Saraiva T.D.L."/>
            <person name="Soares S.C."/>
            <person name="Ramos R.T.J."/>
            <person name="Sa P.H.C.G."/>
            <person name="Carneiro A.R."/>
            <person name="Miranda F."/>
            <person name="Freire M."/>
            <person name="Renan W."/>
            <person name="Oliveira A.F.Jr."/>
            <person name="Santos A.R."/>
            <person name="Pinto A.C."/>
            <person name="Souza B.M."/>
            <person name="Castro C.P."/>
            <person name="Diniz C.A.A."/>
            <person name="Rocha C.S."/>
            <person name="Mariano D.C.B."/>
            <person name="Aguiar E.L."/>
            <person name="Folador E.L."/>
            <person name="Barbosa E.G.V."/>
            <person name="Aburjaile F.F."/>
            <person name="Goncalves L.A."/>
            <person name="Guimaraes L.C."/>
            <person name="Azevedo M.S.P."/>
            <person name="Agresti P.C.M."/>
            <person name="Faria R.F."/>
            <person name="Tiwari S."/>
            <person name="Almeida S.S."/>
            <person name="Hassan S.S."/>
            <person name="Pereira V.B."/>
            <person name="Abreu V.A.C."/>
            <person name="Pereira U.P."/>
            <person name="Dorella F.A."/>
            <person name="Carvalho A.F."/>
            <person name="Pereira F.L."/>
            <person name="Leal C.A.G."/>
            <person name="Figueiredo H.C.P."/>
            <person name="Silva A."/>
            <person name="Miyoshi A."/>
            <person name="Azevedo V."/>
        </authorList>
    </citation>
    <scope>NUCLEOTIDE SEQUENCE [LARGE SCALE GENOMIC DNA]</scope>
    <source>
        <strain evidence="1 2">NCDO 2118</strain>
    </source>
</reference>